<evidence type="ECO:0000313" key="2">
    <source>
        <dbReference type="Proteomes" id="UP000269396"/>
    </source>
</evidence>
<dbReference type="EMBL" id="UZAL01035748">
    <property type="protein sequence ID" value="VDP68359.1"/>
    <property type="molecule type" value="Genomic_DNA"/>
</dbReference>
<reference evidence="1 2" key="1">
    <citation type="submission" date="2018-11" db="EMBL/GenBank/DDBJ databases">
        <authorList>
            <consortium name="Pathogen Informatics"/>
        </authorList>
    </citation>
    <scope>NUCLEOTIDE SEQUENCE [LARGE SCALE GENOMIC DNA]</scope>
    <source>
        <strain>Denwood</strain>
        <strain evidence="2">Zambia</strain>
    </source>
</reference>
<evidence type="ECO:0000313" key="1">
    <source>
        <dbReference type="EMBL" id="VDP68359.1"/>
    </source>
</evidence>
<accession>A0A3P8JJE5</accession>
<dbReference type="AlphaFoldDB" id="A0A3P8JJE5"/>
<sequence length="57" mass="6778">MLGHTLRESSNCITSQALNWKPEGKRKRGRPNNTLRREIKADMKRMNNNWKQLERIA</sequence>
<dbReference type="Proteomes" id="UP000269396">
    <property type="component" value="Unassembled WGS sequence"/>
</dbReference>
<name>A0A3P8JJE5_9TREM</name>
<organism evidence="1 2">
    <name type="scientific">Schistosoma mattheei</name>
    <dbReference type="NCBI Taxonomy" id="31246"/>
    <lineage>
        <taxon>Eukaryota</taxon>
        <taxon>Metazoa</taxon>
        <taxon>Spiralia</taxon>
        <taxon>Lophotrochozoa</taxon>
        <taxon>Platyhelminthes</taxon>
        <taxon>Trematoda</taxon>
        <taxon>Digenea</taxon>
        <taxon>Strigeidida</taxon>
        <taxon>Schistosomatoidea</taxon>
        <taxon>Schistosomatidae</taxon>
        <taxon>Schistosoma</taxon>
    </lineage>
</organism>
<keyword evidence="2" id="KW-1185">Reference proteome</keyword>
<gene>
    <name evidence="1" type="ORF">SMTD_LOCUS15353</name>
</gene>
<protein>
    <submittedName>
        <fullName evidence="1">Uncharacterized protein</fullName>
    </submittedName>
</protein>
<proteinExistence type="predicted"/>